<feature type="domain" description="Integrase catalytic" evidence="3">
    <location>
        <begin position="65"/>
        <end position="233"/>
    </location>
</feature>
<feature type="compositionally biased region" description="Basic and acidic residues" evidence="2">
    <location>
        <begin position="356"/>
        <end position="365"/>
    </location>
</feature>
<dbReference type="GO" id="GO:0003723">
    <property type="term" value="F:RNA binding"/>
    <property type="evidence" value="ECO:0007669"/>
    <property type="project" value="UniProtKB-KW"/>
</dbReference>
<name>A0T090_9PEZI</name>
<dbReference type="PANTHER" id="PTHR37984">
    <property type="entry name" value="PROTEIN CBG26694"/>
    <property type="match status" value="1"/>
</dbReference>
<evidence type="ECO:0000256" key="2">
    <source>
        <dbReference type="SAM" id="MobiDB-lite"/>
    </source>
</evidence>
<reference evidence="4" key="1">
    <citation type="journal article" date="2008" name="Fungal Genet. Biol.">
        <title>The evolution of transposon repeat-induced point mutation in the genome of Colletotrichum cereale: reconciling sex, recombination and homoplasy in an ''asexual" pathogen.</title>
        <authorList>
            <person name="Crouch J.A."/>
            <person name="Glasheen B.M."/>
            <person name="Giunta M.A."/>
            <person name="Clarke B.B."/>
            <person name="Hillman B.I."/>
        </authorList>
    </citation>
    <scope>NUCLEOTIDE SEQUENCE</scope>
    <source>
        <strain evidence="4">NJ-6340</strain>
    </source>
</reference>
<dbReference type="PROSITE" id="PS50994">
    <property type="entry name" value="INTEGRASE"/>
    <property type="match status" value="1"/>
</dbReference>
<dbReference type="EMBL" id="EF067893">
    <property type="protein sequence ID" value="ABK64193.1"/>
    <property type="molecule type" value="Genomic_DNA"/>
</dbReference>
<dbReference type="Gene3D" id="3.30.420.10">
    <property type="entry name" value="Ribonuclease H-like superfamily/Ribonuclease H"/>
    <property type="match status" value="1"/>
</dbReference>
<dbReference type="InterPro" id="IPR001584">
    <property type="entry name" value="Integrase_cat-core"/>
</dbReference>
<keyword evidence="1" id="KW-0694">RNA-binding</keyword>
<feature type="compositionally biased region" description="Acidic residues" evidence="2">
    <location>
        <begin position="369"/>
        <end position="379"/>
    </location>
</feature>
<feature type="region of interest" description="Disordered" evidence="2">
    <location>
        <begin position="320"/>
        <end position="395"/>
    </location>
</feature>
<dbReference type="InterPro" id="IPR036397">
    <property type="entry name" value="RNaseH_sf"/>
</dbReference>
<protein>
    <submittedName>
        <fullName evidence="4">Putative integrase</fullName>
    </submittedName>
</protein>
<sequence length="561" mass="63521">MLPEDEKERAIAWSHLTDVELRRLHRRFGHPSVQRLYNVLQKAGHEIERSAIEQLAKICRRCQLHAPSPHRFKFTLRDDVNFNYEIIVDVMYLEGNRPVLHVVDEATAYNAGRFLKDVSAKSTWEALRLCWIDVYQGPPDLIVTDAGNNFRSTEFRQSAKAMSISVKEVPIEAHNSVGKVERYHATLRRAYDIIRREDPSASPELALQMAFKAINDTAGPNGLVPTLLVYGAYPRMTEDSLPSPNITQRAEAIRKATEAIQRLHAKRKTSDALATRNGPDTTRTVSLPLLSEVCVWREKHGWKGPFRLIATDGENCTLETPRGPKVFRSTTVKPFHPDPQETADGNVTNDPAQEDQDLKTSKREIVVAGDDDEWVEPEDTPAPPRKRGRPRKNPIERTPIITIPRRPGRLRKTYTNLMDFIREEYDESEGLSMAFLTAKEQSDAELALQLRREGKITAPGAPFEQSTQKEIDTLIGRGVFEFILYDEEAHHGIRIFKSRIVNEIKGKNTETPYEKSRLVIQGYGDDGKAAILTQSPTIQRSSQRLLLALAPSLISTRKATI</sequence>
<dbReference type="GO" id="GO:0005634">
    <property type="term" value="C:nucleus"/>
    <property type="evidence" value="ECO:0007669"/>
    <property type="project" value="UniProtKB-ARBA"/>
</dbReference>
<evidence type="ECO:0000313" key="4">
    <source>
        <dbReference type="EMBL" id="ABK64193.1"/>
    </source>
</evidence>
<proteinExistence type="predicted"/>
<evidence type="ECO:0000256" key="1">
    <source>
        <dbReference type="ARBA" id="ARBA00022884"/>
    </source>
</evidence>
<dbReference type="GO" id="GO:0015074">
    <property type="term" value="P:DNA integration"/>
    <property type="evidence" value="ECO:0007669"/>
    <property type="project" value="InterPro"/>
</dbReference>
<feature type="non-terminal residue" evidence="4">
    <location>
        <position position="561"/>
    </location>
</feature>
<dbReference type="AlphaFoldDB" id="A0T090"/>
<dbReference type="SUPFAM" id="SSF53098">
    <property type="entry name" value="Ribonuclease H-like"/>
    <property type="match status" value="1"/>
</dbReference>
<organism evidence="4">
    <name type="scientific">Colletotrichum cereale</name>
    <dbReference type="NCBI Taxonomy" id="343994"/>
    <lineage>
        <taxon>Eukaryota</taxon>
        <taxon>Fungi</taxon>
        <taxon>Dikarya</taxon>
        <taxon>Ascomycota</taxon>
        <taxon>Pezizomycotina</taxon>
        <taxon>Sordariomycetes</taxon>
        <taxon>Hypocreomycetidae</taxon>
        <taxon>Glomerellales</taxon>
        <taxon>Glomerellaceae</taxon>
        <taxon>Colletotrichum</taxon>
        <taxon>Colletotrichum graminicola species complex</taxon>
    </lineage>
</organism>
<dbReference type="InterPro" id="IPR012337">
    <property type="entry name" value="RNaseH-like_sf"/>
</dbReference>
<evidence type="ECO:0000259" key="3">
    <source>
        <dbReference type="PROSITE" id="PS50994"/>
    </source>
</evidence>
<accession>A0T090</accession>
<feature type="non-terminal residue" evidence="4">
    <location>
        <position position="1"/>
    </location>
</feature>
<dbReference type="PANTHER" id="PTHR37984:SF5">
    <property type="entry name" value="PROTEIN NYNRIN-LIKE"/>
    <property type="match status" value="1"/>
</dbReference>
<dbReference type="InterPro" id="IPR050951">
    <property type="entry name" value="Retrovirus_Pol_polyprotein"/>
</dbReference>